<dbReference type="AlphaFoldDB" id="A0A6J6W0W8"/>
<dbReference type="EMBL" id="CAFAAA010000009">
    <property type="protein sequence ID" value="CAB4777259.1"/>
    <property type="molecule type" value="Genomic_DNA"/>
</dbReference>
<dbReference type="GO" id="GO:0008360">
    <property type="term" value="P:regulation of cell shape"/>
    <property type="evidence" value="ECO:0007669"/>
    <property type="project" value="UniProtKB-KW"/>
</dbReference>
<evidence type="ECO:0000256" key="2">
    <source>
        <dbReference type="ARBA" id="ARBA00022475"/>
    </source>
</evidence>
<keyword evidence="5 7" id="KW-1133">Transmembrane helix</keyword>
<dbReference type="GO" id="GO:0005886">
    <property type="term" value="C:plasma membrane"/>
    <property type="evidence" value="ECO:0007669"/>
    <property type="project" value="UniProtKB-SubCell"/>
</dbReference>
<feature type="transmembrane region" description="Helical" evidence="7">
    <location>
        <begin position="105"/>
        <end position="127"/>
    </location>
</feature>
<evidence type="ECO:0000313" key="9">
    <source>
        <dbReference type="EMBL" id="CAB4777259.1"/>
    </source>
</evidence>
<feature type="transmembrane region" description="Helical" evidence="7">
    <location>
        <begin position="36"/>
        <end position="62"/>
    </location>
</feature>
<evidence type="ECO:0000256" key="7">
    <source>
        <dbReference type="SAM" id="Phobius"/>
    </source>
</evidence>
<evidence type="ECO:0000256" key="1">
    <source>
        <dbReference type="ARBA" id="ARBA00004651"/>
    </source>
</evidence>
<evidence type="ECO:0000256" key="5">
    <source>
        <dbReference type="ARBA" id="ARBA00022989"/>
    </source>
</evidence>
<organism evidence="9">
    <name type="scientific">freshwater metagenome</name>
    <dbReference type="NCBI Taxonomy" id="449393"/>
    <lineage>
        <taxon>unclassified sequences</taxon>
        <taxon>metagenomes</taxon>
        <taxon>ecological metagenomes</taxon>
    </lineage>
</organism>
<dbReference type="EMBL" id="CAFBQC010000017">
    <property type="protein sequence ID" value="CAB5041339.1"/>
    <property type="molecule type" value="Genomic_DNA"/>
</dbReference>
<evidence type="ECO:0000313" key="8">
    <source>
        <dbReference type="EMBL" id="CAB4722921.1"/>
    </source>
</evidence>
<feature type="transmembrane region" description="Helical" evidence="7">
    <location>
        <begin position="74"/>
        <end position="93"/>
    </location>
</feature>
<comment type="subcellular location">
    <subcellularLocation>
        <location evidence="1">Cell membrane</location>
        <topology evidence="1">Multi-pass membrane protein</topology>
    </subcellularLocation>
</comment>
<keyword evidence="3 7" id="KW-0812">Transmembrane</keyword>
<protein>
    <submittedName>
        <fullName evidence="9">Unannotated protein</fullName>
    </submittedName>
</protein>
<evidence type="ECO:0000256" key="3">
    <source>
        <dbReference type="ARBA" id="ARBA00022692"/>
    </source>
</evidence>
<keyword evidence="6 7" id="KW-0472">Membrane</keyword>
<gene>
    <name evidence="8" type="ORF">UFOPK2662_00858</name>
    <name evidence="9" type="ORF">UFOPK2942_00469</name>
    <name evidence="10" type="ORF">UFOPK4242_00503</name>
</gene>
<evidence type="ECO:0000256" key="6">
    <source>
        <dbReference type="ARBA" id="ARBA00023136"/>
    </source>
</evidence>
<name>A0A6J6W0W8_9ZZZZ</name>
<dbReference type="InterPro" id="IPR007227">
    <property type="entry name" value="Cell_shape_determining_MreD"/>
</dbReference>
<evidence type="ECO:0000313" key="10">
    <source>
        <dbReference type="EMBL" id="CAB5041339.1"/>
    </source>
</evidence>
<sequence>MITRQLSLSTPVFLFIFGIQEVVVNQFRLPGGGFSVFFIFALVWAILSTPEVAALSGFASGLLMDLSPSASGPIGQWTLIMIASSYAISFFGSGNENVKGNPIGVTFFISAAVFITEILFVISGALLGVQTGSFGQVLLTTIGISLWTLVVTPIFLPIFSRLHDFALDTRSKI</sequence>
<reference evidence="9" key="1">
    <citation type="submission" date="2020-05" db="EMBL/GenBank/DDBJ databases">
        <authorList>
            <person name="Chiriac C."/>
            <person name="Salcher M."/>
            <person name="Ghai R."/>
            <person name="Kavagutti S V."/>
        </authorList>
    </citation>
    <scope>NUCLEOTIDE SEQUENCE</scope>
</reference>
<proteinExistence type="predicted"/>
<keyword evidence="2" id="KW-1003">Cell membrane</keyword>
<accession>A0A6J6W0W8</accession>
<feature type="transmembrane region" description="Helical" evidence="7">
    <location>
        <begin position="133"/>
        <end position="156"/>
    </location>
</feature>
<keyword evidence="4" id="KW-0133">Cell shape</keyword>
<dbReference type="EMBL" id="CAEZYI010000047">
    <property type="protein sequence ID" value="CAB4722921.1"/>
    <property type="molecule type" value="Genomic_DNA"/>
</dbReference>
<evidence type="ECO:0000256" key="4">
    <source>
        <dbReference type="ARBA" id="ARBA00022960"/>
    </source>
</evidence>
<dbReference type="NCBIfam" id="TIGR03426">
    <property type="entry name" value="shape_MreD"/>
    <property type="match status" value="1"/>
</dbReference>